<dbReference type="Gene3D" id="2.102.10.10">
    <property type="entry name" value="Rieske [2Fe-2S] iron-sulphur domain"/>
    <property type="match status" value="1"/>
</dbReference>
<evidence type="ECO:0000256" key="6">
    <source>
        <dbReference type="ARBA" id="ARBA00023004"/>
    </source>
</evidence>
<dbReference type="Proteomes" id="UP000001812">
    <property type="component" value="Chromosome I"/>
</dbReference>
<dbReference type="InterPro" id="IPR015881">
    <property type="entry name" value="ARHD_Rieske_2Fe_2S"/>
</dbReference>
<dbReference type="SUPFAM" id="SSF55961">
    <property type="entry name" value="Bet v1-like"/>
    <property type="match status" value="1"/>
</dbReference>
<dbReference type="PANTHER" id="PTHR43756">
    <property type="entry name" value="CHOLINE MONOOXYGENASE, CHLOROPLASTIC"/>
    <property type="match status" value="1"/>
</dbReference>
<evidence type="ECO:0000256" key="7">
    <source>
        <dbReference type="ARBA" id="ARBA00023014"/>
    </source>
</evidence>
<evidence type="ECO:0000256" key="2">
    <source>
        <dbReference type="ARBA" id="ARBA00008751"/>
    </source>
</evidence>
<keyword evidence="5" id="KW-0560">Oxidoreductase</keyword>
<evidence type="ECO:0000259" key="9">
    <source>
        <dbReference type="PROSITE" id="PS51296"/>
    </source>
</evidence>
<evidence type="ECO:0000313" key="10">
    <source>
        <dbReference type="EMBL" id="EET08800.1"/>
    </source>
</evidence>
<dbReference type="CDD" id="cd00680">
    <property type="entry name" value="RHO_alpha_C"/>
    <property type="match status" value="1"/>
</dbReference>
<evidence type="ECO:0000256" key="1">
    <source>
        <dbReference type="ARBA" id="ARBA00001962"/>
    </source>
</evidence>
<dbReference type="GO" id="GO:0051537">
    <property type="term" value="F:2 iron, 2 sulfur cluster binding"/>
    <property type="evidence" value="ECO:0007669"/>
    <property type="project" value="UniProtKB-KW"/>
</dbReference>
<dbReference type="PROSITE" id="PS51296">
    <property type="entry name" value="RIESKE"/>
    <property type="match status" value="1"/>
</dbReference>
<dbReference type="Pfam" id="PF00355">
    <property type="entry name" value="Rieske"/>
    <property type="match status" value="1"/>
</dbReference>
<dbReference type="InterPro" id="IPR017941">
    <property type="entry name" value="Rieske_2Fe-2S"/>
</dbReference>
<evidence type="ECO:0000256" key="3">
    <source>
        <dbReference type="ARBA" id="ARBA00022714"/>
    </source>
</evidence>
<dbReference type="GO" id="GO:0016491">
    <property type="term" value="F:oxidoreductase activity"/>
    <property type="evidence" value="ECO:0007669"/>
    <property type="project" value="UniProtKB-KW"/>
</dbReference>
<dbReference type="SUPFAM" id="SSF50022">
    <property type="entry name" value="ISP domain"/>
    <property type="match status" value="1"/>
</dbReference>
<dbReference type="EMBL" id="CM000832">
    <property type="protein sequence ID" value="EET08800.1"/>
    <property type="molecule type" value="Genomic_DNA"/>
</dbReference>
<dbReference type="GO" id="GO:0005506">
    <property type="term" value="F:iron ion binding"/>
    <property type="evidence" value="ECO:0007669"/>
    <property type="project" value="InterPro"/>
</dbReference>
<comment type="similarity">
    <text evidence="2">Belongs to the bacterial ring-hydroxylating dioxygenase alpha subunit family.</text>
</comment>
<reference evidence="10" key="1">
    <citation type="submission" date="2009-05" db="EMBL/GenBank/DDBJ databases">
        <authorList>
            <person name="Harkins D.M."/>
            <person name="DeShazer D."/>
            <person name="Woods D.E."/>
            <person name="Brinkac L.M."/>
            <person name="Brown K.A."/>
            <person name="Hung G.C."/>
            <person name="Tuanyok A."/>
            <person name="Zhang B."/>
            <person name="Nierman W.C."/>
        </authorList>
    </citation>
    <scope>NUCLEOTIDE SEQUENCE [LARGE SCALE GENOMIC DNA]</scope>
    <source>
        <strain evidence="10">1710a</strain>
    </source>
</reference>
<comment type="cofactor">
    <cofactor evidence="1">
        <name>Fe cation</name>
        <dbReference type="ChEBI" id="CHEBI:24875"/>
    </cofactor>
</comment>
<evidence type="ECO:0000256" key="5">
    <source>
        <dbReference type="ARBA" id="ARBA00023002"/>
    </source>
</evidence>
<dbReference type="InterPro" id="IPR036922">
    <property type="entry name" value="Rieske_2Fe-2S_sf"/>
</dbReference>
<feature type="domain" description="Rieske" evidence="9">
    <location>
        <begin position="12"/>
        <end position="116"/>
    </location>
</feature>
<keyword evidence="6" id="KW-0408">Iron</keyword>
<keyword evidence="3" id="KW-0001">2Fe-2S</keyword>
<name>A0A0E1W6D2_BURPE</name>
<dbReference type="RefSeq" id="WP_004525711.1">
    <property type="nucleotide sequence ID" value="NZ_CM000832.1"/>
</dbReference>
<accession>A0A0E1W6D2</accession>
<evidence type="ECO:0000256" key="4">
    <source>
        <dbReference type="ARBA" id="ARBA00022723"/>
    </source>
</evidence>
<sequence>MNFDTDLLHRHWHLGCHRRELPNDGDFVRFDTAIGEIVIFNDAGELVAFDNRCPHRGARMYVDDSGNQPASCPYHGWTYREGRLLIPGRERFDGCALERAKLRTFAVDWCGDFLFFAVHPQTDLYTQLGRFAEAVENISFNIDRRLDLNRYDFECYWPLAIENALEPYHIGAVHPQTLATLGLEDGENVFDGVNCAWYAPVGASRQRNQLARLKRFFNLDYQYEGYASIYLFPFTMISSTYGYSYSLQHFLPAGVGGDRTRFTSRLYAAPAASEQAAQALGAFFESTRDVNRRVFEEDHAICKRMPRNAWSMAPLACAADTEAKIDHFRRACRTFAASRAALPVVDATREAAAG</sequence>
<dbReference type="PROSITE" id="PS00570">
    <property type="entry name" value="RING_HYDROXYL_ALPHA"/>
    <property type="match status" value="1"/>
</dbReference>
<dbReference type="InterPro" id="IPR015879">
    <property type="entry name" value="Ring_hydroxy_dOase_asu_C_dom"/>
</dbReference>
<proteinExistence type="inferred from homology"/>
<keyword evidence="8" id="KW-0520">NAD</keyword>
<organism evidence="10">
    <name type="scientific">Burkholderia pseudomallei 1710a</name>
    <dbReference type="NCBI Taxonomy" id="320371"/>
    <lineage>
        <taxon>Bacteria</taxon>
        <taxon>Pseudomonadati</taxon>
        <taxon>Pseudomonadota</taxon>
        <taxon>Betaproteobacteria</taxon>
        <taxon>Burkholderiales</taxon>
        <taxon>Burkholderiaceae</taxon>
        <taxon>Burkholderia</taxon>
        <taxon>pseudomallei group</taxon>
    </lineage>
</organism>
<dbReference type="Gene3D" id="3.90.380.10">
    <property type="entry name" value="Naphthalene 1,2-dioxygenase Alpha Subunit, Chain A, domain 1"/>
    <property type="match status" value="1"/>
</dbReference>
<dbReference type="InterPro" id="IPR001663">
    <property type="entry name" value="Rng_hydr_dOase-A"/>
</dbReference>
<keyword evidence="4" id="KW-0479">Metal-binding</keyword>
<dbReference type="HOGENOM" id="CLU_026244_3_2_4"/>
<protein>
    <submittedName>
        <fullName evidence="10">Iron-sulfur cluster-binding protein, Rieske family</fullName>
    </submittedName>
</protein>
<gene>
    <name evidence="10" type="ORF">BURPS1710A_0138</name>
</gene>
<dbReference type="PANTHER" id="PTHR43756:SF5">
    <property type="entry name" value="CHOLINE MONOOXYGENASE, CHLOROPLASTIC"/>
    <property type="match status" value="1"/>
</dbReference>
<dbReference type="CDD" id="cd03469">
    <property type="entry name" value="Rieske_RO_Alpha_N"/>
    <property type="match status" value="1"/>
</dbReference>
<dbReference type="Pfam" id="PF00848">
    <property type="entry name" value="Ring_hydroxyl_A"/>
    <property type="match status" value="1"/>
</dbReference>
<dbReference type="AlphaFoldDB" id="A0A0E1W6D2"/>
<keyword evidence="7" id="KW-0411">Iron-sulfur</keyword>
<evidence type="ECO:0000256" key="8">
    <source>
        <dbReference type="ARBA" id="ARBA00023027"/>
    </source>
</evidence>